<proteinExistence type="inferred from homology"/>
<evidence type="ECO:0000313" key="7">
    <source>
        <dbReference type="EMBL" id="KXN68953.1"/>
    </source>
</evidence>
<dbReference type="InterPro" id="IPR011042">
    <property type="entry name" value="6-blade_b-propeller_TolB-like"/>
</dbReference>
<organism evidence="7 8">
    <name type="scientific">Conidiobolus coronatus (strain ATCC 28846 / CBS 209.66 / NRRL 28638)</name>
    <name type="common">Delacroixia coronata</name>
    <dbReference type="NCBI Taxonomy" id="796925"/>
    <lineage>
        <taxon>Eukaryota</taxon>
        <taxon>Fungi</taxon>
        <taxon>Fungi incertae sedis</taxon>
        <taxon>Zoopagomycota</taxon>
        <taxon>Entomophthoromycotina</taxon>
        <taxon>Entomophthoromycetes</taxon>
        <taxon>Entomophthorales</taxon>
        <taxon>Ancylistaceae</taxon>
        <taxon>Conidiobolus</taxon>
    </lineage>
</organism>
<comment type="similarity">
    <text evidence="1">Belongs to the peptidase S9C family.</text>
</comment>
<dbReference type="Pfam" id="PF00326">
    <property type="entry name" value="Peptidase_S9"/>
    <property type="match status" value="1"/>
</dbReference>
<evidence type="ECO:0000256" key="4">
    <source>
        <dbReference type="ARBA" id="ARBA00022801"/>
    </source>
</evidence>
<sequence>MVDFPDKDKKFDTALVYDELLMRHWNHWNTREKSHLFTLNITPSGAASGQPKDLLKGTNLESPVEYTGGPFDYVVSPDGKWVSFGAKKPGRDKSWETEQNIHLVSFDGSGAIADLTQDNQGASTHPLFSPCGKYLTWFQMKRRGYEADRNDIILFDLEKKVKREIANDWDRSPSSNLWSLDSKSLLLTAVDEAKTKLFRVDIESGKVTKFDTPNSVSTVSQVDSNNLLLLISSFGHPNEMFTLADKDTLLLTISSFGHPNDIYSIGVDGKNLNQLTDANSEKLKGIYLAEPEEFWFTGALGDNVQGWLLKPINFDPSKKYPVAVIIHGGPQSSYKDRYFQYHNFNLHASAGQAVVSINYHGSKGFGQNFTDSVNKNYETYPVEDHYKGLDHLIKKYSWIDGDRVCTAGTSMGGYYGNWFNGHTKRFKCFIQGDGDFDLKQDYFTTDELWFAEYDSGGSPMDPKAKYDESNPANFVGNWTTPTLVVHNQKDYRVDLSAGLATFTALQRQGVPSRFLYFPDESHGVSKPANLIRFMNETVGWVTKWTSKH</sequence>
<evidence type="ECO:0000256" key="2">
    <source>
        <dbReference type="ARBA" id="ARBA00022670"/>
    </source>
</evidence>
<dbReference type="OMA" id="YKHWDEW"/>
<keyword evidence="2" id="KW-0645">Protease</keyword>
<dbReference type="PANTHER" id="PTHR42776:SF13">
    <property type="entry name" value="DIPEPTIDYL-PEPTIDASE 5"/>
    <property type="match status" value="1"/>
</dbReference>
<dbReference type="OrthoDB" id="416344at2759"/>
<dbReference type="Gene3D" id="3.40.50.1820">
    <property type="entry name" value="alpha/beta hydrolase"/>
    <property type="match status" value="1"/>
</dbReference>
<dbReference type="PANTHER" id="PTHR42776">
    <property type="entry name" value="SERINE PEPTIDASE S9 FAMILY MEMBER"/>
    <property type="match status" value="1"/>
</dbReference>
<reference evidence="7 8" key="1">
    <citation type="journal article" date="2015" name="Genome Biol. Evol.">
        <title>Phylogenomic analyses indicate that early fungi evolved digesting cell walls of algal ancestors of land plants.</title>
        <authorList>
            <person name="Chang Y."/>
            <person name="Wang S."/>
            <person name="Sekimoto S."/>
            <person name="Aerts A.L."/>
            <person name="Choi C."/>
            <person name="Clum A."/>
            <person name="LaButti K.M."/>
            <person name="Lindquist E.A."/>
            <person name="Yee Ngan C."/>
            <person name="Ohm R.A."/>
            <person name="Salamov A.A."/>
            <person name="Grigoriev I.V."/>
            <person name="Spatafora J.W."/>
            <person name="Berbee M.L."/>
        </authorList>
    </citation>
    <scope>NUCLEOTIDE SEQUENCE [LARGE SCALE GENOMIC DNA]</scope>
    <source>
        <strain evidence="7 8">NRRL 28638</strain>
    </source>
</reference>
<dbReference type="AlphaFoldDB" id="A0A137P1N2"/>
<keyword evidence="8" id="KW-1185">Reference proteome</keyword>
<dbReference type="GO" id="GO:0004252">
    <property type="term" value="F:serine-type endopeptidase activity"/>
    <property type="evidence" value="ECO:0007669"/>
    <property type="project" value="TreeGrafter"/>
</dbReference>
<accession>A0A137P1N2</accession>
<dbReference type="STRING" id="796925.A0A137P1N2"/>
<evidence type="ECO:0000259" key="6">
    <source>
        <dbReference type="Pfam" id="PF00326"/>
    </source>
</evidence>
<evidence type="ECO:0000256" key="5">
    <source>
        <dbReference type="ARBA" id="ARBA00032829"/>
    </source>
</evidence>
<gene>
    <name evidence="7" type="ORF">CONCODRAFT_41226</name>
</gene>
<keyword evidence="4 7" id="KW-0378">Hydrolase</keyword>
<dbReference type="Proteomes" id="UP000070444">
    <property type="component" value="Unassembled WGS sequence"/>
</dbReference>
<name>A0A137P1N2_CONC2</name>
<dbReference type="SUPFAM" id="SSF53474">
    <property type="entry name" value="alpha/beta-Hydrolases"/>
    <property type="match status" value="1"/>
</dbReference>
<feature type="domain" description="Peptidase S9 prolyl oligopeptidase catalytic" evidence="6">
    <location>
        <begin position="339"/>
        <end position="546"/>
    </location>
</feature>
<protein>
    <recommendedName>
        <fullName evidence="5">Dipeptidyl-peptidase V</fullName>
    </recommendedName>
</protein>
<dbReference type="InterPro" id="IPR029058">
    <property type="entry name" value="AB_hydrolase_fold"/>
</dbReference>
<keyword evidence="3" id="KW-0732">Signal</keyword>
<evidence type="ECO:0000256" key="1">
    <source>
        <dbReference type="ARBA" id="ARBA00010040"/>
    </source>
</evidence>
<dbReference type="GO" id="GO:0006508">
    <property type="term" value="P:proteolysis"/>
    <property type="evidence" value="ECO:0007669"/>
    <property type="project" value="UniProtKB-KW"/>
</dbReference>
<dbReference type="EMBL" id="KQ964554">
    <property type="protein sequence ID" value="KXN68953.1"/>
    <property type="molecule type" value="Genomic_DNA"/>
</dbReference>
<dbReference type="SUPFAM" id="SSF82171">
    <property type="entry name" value="DPP6 N-terminal domain-like"/>
    <property type="match status" value="1"/>
</dbReference>
<evidence type="ECO:0000256" key="3">
    <source>
        <dbReference type="ARBA" id="ARBA00022729"/>
    </source>
</evidence>
<evidence type="ECO:0000313" key="8">
    <source>
        <dbReference type="Proteomes" id="UP000070444"/>
    </source>
</evidence>
<dbReference type="FunFam" id="3.40.50.1820:FF:000028">
    <property type="entry name" value="S9 family peptidase"/>
    <property type="match status" value="1"/>
</dbReference>
<dbReference type="InterPro" id="IPR001375">
    <property type="entry name" value="Peptidase_S9_cat"/>
</dbReference>
<dbReference type="Gene3D" id="2.120.10.30">
    <property type="entry name" value="TolB, C-terminal domain"/>
    <property type="match status" value="1"/>
</dbReference>